<reference evidence="5 6" key="1">
    <citation type="submission" date="2018-06" db="EMBL/GenBank/DDBJ databases">
        <authorList>
            <consortium name="Pathogen Informatics"/>
            <person name="Doyle S."/>
        </authorList>
    </citation>
    <scope>NUCLEOTIDE SEQUENCE [LARGE SCALE GENOMIC DNA]</scope>
    <source>
        <strain evidence="2 5">NCTC8009</strain>
        <strain evidence="3 6">NCTC8333</strain>
    </source>
</reference>
<sequence length="42" mass="4827">MDFWAFADKNPEWTLLFLLVVAYGVEQAAKALRGSGKKRKRN</sequence>
<name>A0A2X1LCK8_ECOLX</name>
<dbReference type="Proteomes" id="UP000250991">
    <property type="component" value="Unassembled WGS sequence"/>
</dbReference>
<gene>
    <name evidence="2" type="ORF">NCTC8009_00673</name>
    <name evidence="3" type="ORF">NCTC8333_06388</name>
    <name evidence="4" type="ORF">NCTC8333_06520</name>
</gene>
<accession>A0A2X1LCK8</accession>
<evidence type="ECO:0000313" key="2">
    <source>
        <dbReference type="EMBL" id="SPW74266.1"/>
    </source>
</evidence>
<dbReference type="Proteomes" id="UP000254718">
    <property type="component" value="Unassembled WGS sequence"/>
</dbReference>
<proteinExistence type="predicted"/>
<organism evidence="2 5">
    <name type="scientific">Escherichia coli</name>
    <dbReference type="NCBI Taxonomy" id="562"/>
    <lineage>
        <taxon>Bacteria</taxon>
        <taxon>Pseudomonadati</taxon>
        <taxon>Pseudomonadota</taxon>
        <taxon>Gammaproteobacteria</taxon>
        <taxon>Enterobacterales</taxon>
        <taxon>Enterobacteriaceae</taxon>
        <taxon>Escherichia</taxon>
    </lineage>
</organism>
<dbReference type="EMBL" id="UGFE01000007">
    <property type="protein sequence ID" value="STO18258.1"/>
    <property type="molecule type" value="Genomic_DNA"/>
</dbReference>
<evidence type="ECO:0000256" key="1">
    <source>
        <dbReference type="SAM" id="Phobius"/>
    </source>
</evidence>
<dbReference type="EMBL" id="UARW01000007">
    <property type="protein sequence ID" value="SPW74266.1"/>
    <property type="molecule type" value="Genomic_DNA"/>
</dbReference>
<dbReference type="EMBL" id="UGFE01000007">
    <property type="protein sequence ID" value="STO18135.1"/>
    <property type="molecule type" value="Genomic_DNA"/>
</dbReference>
<keyword evidence="1" id="KW-1133">Transmembrane helix</keyword>
<evidence type="ECO:0000313" key="6">
    <source>
        <dbReference type="Proteomes" id="UP000254718"/>
    </source>
</evidence>
<dbReference type="AlphaFoldDB" id="A0A2X1LCK8"/>
<keyword evidence="1" id="KW-0812">Transmembrane</keyword>
<evidence type="ECO:0000313" key="4">
    <source>
        <dbReference type="EMBL" id="STO18258.1"/>
    </source>
</evidence>
<evidence type="ECO:0000313" key="3">
    <source>
        <dbReference type="EMBL" id="STO18135.1"/>
    </source>
</evidence>
<keyword evidence="1" id="KW-0472">Membrane</keyword>
<evidence type="ECO:0000313" key="5">
    <source>
        <dbReference type="Proteomes" id="UP000250991"/>
    </source>
</evidence>
<protein>
    <submittedName>
        <fullName evidence="2">Uncharacterized protein</fullName>
    </submittedName>
</protein>
<feature type="transmembrane region" description="Helical" evidence="1">
    <location>
        <begin position="13"/>
        <end position="32"/>
    </location>
</feature>